<dbReference type="SUPFAM" id="SSF52743">
    <property type="entry name" value="Subtilisin-like"/>
    <property type="match status" value="1"/>
</dbReference>
<dbReference type="PROSITE" id="PS51892">
    <property type="entry name" value="SUBTILASE"/>
    <property type="match status" value="1"/>
</dbReference>
<dbReference type="InterPro" id="IPR051048">
    <property type="entry name" value="Peptidase_S8/S53_subtilisin"/>
</dbReference>
<dbReference type="InterPro" id="IPR000209">
    <property type="entry name" value="Peptidase_S8/S53_dom"/>
</dbReference>
<dbReference type="PANTHER" id="PTHR43399:SF4">
    <property type="entry name" value="CELL WALL-ASSOCIATED PROTEASE"/>
    <property type="match status" value="1"/>
</dbReference>
<dbReference type="Proteomes" id="UP001479436">
    <property type="component" value="Unassembled WGS sequence"/>
</dbReference>
<feature type="domain" description="Peptidase S8/S53" evidence="3">
    <location>
        <begin position="1"/>
        <end position="95"/>
    </location>
</feature>
<accession>A0ABR2X3V5</accession>
<dbReference type="Pfam" id="PF00082">
    <property type="entry name" value="Peptidase_S8"/>
    <property type="match status" value="1"/>
</dbReference>
<evidence type="ECO:0000256" key="2">
    <source>
        <dbReference type="PROSITE-ProRule" id="PRU01240"/>
    </source>
</evidence>
<dbReference type="Gene3D" id="3.40.50.200">
    <property type="entry name" value="Peptidase S8/S53 domain"/>
    <property type="match status" value="1"/>
</dbReference>
<dbReference type="PANTHER" id="PTHR43399">
    <property type="entry name" value="SUBTILISIN-RELATED"/>
    <property type="match status" value="1"/>
</dbReference>
<evidence type="ECO:0000313" key="4">
    <source>
        <dbReference type="EMBL" id="KAK9768434.1"/>
    </source>
</evidence>
<evidence type="ECO:0000259" key="3">
    <source>
        <dbReference type="Pfam" id="PF00082"/>
    </source>
</evidence>
<protein>
    <recommendedName>
        <fullName evidence="3">Peptidase S8/S53 domain-containing protein</fullName>
    </recommendedName>
</protein>
<evidence type="ECO:0000313" key="5">
    <source>
        <dbReference type="Proteomes" id="UP001479436"/>
    </source>
</evidence>
<comment type="similarity">
    <text evidence="1 2">Belongs to the peptidase S8 family.</text>
</comment>
<evidence type="ECO:0000256" key="1">
    <source>
        <dbReference type="ARBA" id="ARBA00011073"/>
    </source>
</evidence>
<dbReference type="Gene3D" id="3.50.30.30">
    <property type="match status" value="1"/>
</dbReference>
<comment type="caution">
    <text evidence="2">Lacks conserved residue(s) required for the propagation of feature annotation.</text>
</comment>
<comment type="caution">
    <text evidence="4">The sequence shown here is derived from an EMBL/GenBank/DDBJ whole genome shotgun (WGS) entry which is preliminary data.</text>
</comment>
<reference evidence="4 5" key="1">
    <citation type="submission" date="2023-04" db="EMBL/GenBank/DDBJ databases">
        <title>Genome of Basidiobolus ranarum AG-B5.</title>
        <authorList>
            <person name="Stajich J.E."/>
            <person name="Carter-House D."/>
            <person name="Gryganskyi A."/>
        </authorList>
    </citation>
    <scope>NUCLEOTIDE SEQUENCE [LARGE SCALE GENOMIC DNA]</scope>
    <source>
        <strain evidence="4 5">AG-B5</strain>
    </source>
</reference>
<proteinExistence type="inferred from homology"/>
<dbReference type="InterPro" id="IPR036852">
    <property type="entry name" value="Peptidase_S8/S53_dom_sf"/>
</dbReference>
<name>A0ABR2X3V5_9FUNG</name>
<gene>
    <name evidence="4" type="ORF">K7432_000913</name>
</gene>
<sequence length="178" mass="19081">MDIINLSLGFNTPFADDLKARILNHATSLGIIFVSAAGNEGEQGLWTINSPSTASNVISVASFESPSYLSGKVALDQFPNQEIIIIHDARWKLPFSKTLMISIENISEHSKIKGNIVFLNLNTTIDPTQYAILTEAGAVGIIAASNTTEPDVPDSTTVQVPLMSVDAKSSSYILSKIS</sequence>
<dbReference type="EMBL" id="JASJQH010000018">
    <property type="protein sequence ID" value="KAK9768434.1"/>
    <property type="molecule type" value="Genomic_DNA"/>
</dbReference>
<keyword evidence="5" id="KW-1185">Reference proteome</keyword>
<organism evidence="4 5">
    <name type="scientific">Basidiobolus ranarum</name>
    <dbReference type="NCBI Taxonomy" id="34480"/>
    <lineage>
        <taxon>Eukaryota</taxon>
        <taxon>Fungi</taxon>
        <taxon>Fungi incertae sedis</taxon>
        <taxon>Zoopagomycota</taxon>
        <taxon>Entomophthoromycotina</taxon>
        <taxon>Basidiobolomycetes</taxon>
        <taxon>Basidiobolales</taxon>
        <taxon>Basidiobolaceae</taxon>
        <taxon>Basidiobolus</taxon>
    </lineage>
</organism>